<sequence length="1180" mass="134168">MNGTMDETGTYKKLEDTSGTMVSCQSKQEPLKEGYLQKQNGWLQGWKQYYFKIYCGKICYEKSNSNSKEIMVNKICVTECSVNNFNNSFEVIVGNSELILSSDTRKNMEEWITAFKMCGQKNSELTEVQGRMHRWYSCSHNRPTFCNVCEQLLYGVTAKGLSCEVCRFKSHKSCAPNAPRSCKWTTLDNIPPDVRCAGYTQDMPHQWIKGNIVDKKCAFCSKPCGSRKALQDYTCLWCDYRVHEDCKAEFKKNFEKCTLGHNSFSIIKPISIKQSSNSPDLWESASTDNGSIPLIVFVNSKSGDNQGVRFMRRFKQILNPAQVFDLSVAGPAFGLTRYTQFEQFRILVCGGDGSVGWVMTELDKQDLTNKCQLGVLPLGTGNDLARVLGWGTSCYDVSLIPHILKQLEHAKPCMLDRWSISIKEFSSTIPKDCSYFGYEDSITMQITRMLATNHHDVVLQSAKMLYDIVCHFVEFVKKSTLSIDEDKKIDSDSLKNKCSVLQNKLETLFQTLKIESNSSLVSKSWPKHERPWPDKCRSNTMENVELSSCKNLGEKKKYHSDITLTEDNFKKSNSSIKFISKEHLWSRANSLKSALKDIIDHTEKVLGSQETVEAINNSNMTNNKLDIRPNDICNGIEPIENKLQKKEKSISGNPNATVPQSSPFLNLQNIAMRCKKTSNTVIFPGTVIARAFQKPNNCVSFISKVILANTSAICATAVAGMEGHEQIFRKNFNEKCVMNNYFGVGIDAKIALDFHNKREEHPEKYRSRTKNMIWYGVLGGKEILNRTYRNLDQNVHLEVDGHKINLPSLQGIVVLNIQSYIGGSNFWGTKKELDGFTSPSFDDKMLEVVAVLGASQMGMSKVFGGMQHHRISQCHSVKITITDEEVPVQVDGEAWMQPPGIIQIIHKNRATMLKKDREFEEALRSWNEPSRHCKYDYRALTGHEVKLIKPVAIAVLILVKNVKAASLINDAHQELYELASSLKQMAEKFQSFSYSTCNTQEAAEFLTLSKSFINEVNEKLWISKPKLSEELEYGINSALKKADLELNFYYEQFENKDSDDEMETSSQLSNNKMMNSFNRNAVSCRLFSSSEAYECLDKKSLTDWTNNDVNLWLDKIACGEYKDIFFTNKIRSGRELIGLNEKGLTDLGISHDKVRHIINQLKDLKHFQKTKTKWTRKTVL</sequence>
<evidence type="ECO:0000256" key="5">
    <source>
        <dbReference type="ARBA" id="ARBA00022553"/>
    </source>
</evidence>
<keyword evidence="10 13" id="KW-0418">Kinase</keyword>
<dbReference type="Pfam" id="PF00130">
    <property type="entry name" value="C1_1"/>
    <property type="match status" value="1"/>
</dbReference>
<evidence type="ECO:0000256" key="4">
    <source>
        <dbReference type="ARBA" id="ARBA00022490"/>
    </source>
</evidence>
<dbReference type="Gene3D" id="1.10.150.50">
    <property type="entry name" value="Transcription Factor, Ets-1"/>
    <property type="match status" value="1"/>
</dbReference>
<dbReference type="PROSITE" id="PS50003">
    <property type="entry name" value="PH_DOMAIN"/>
    <property type="match status" value="1"/>
</dbReference>
<evidence type="ECO:0000256" key="8">
    <source>
        <dbReference type="ARBA" id="ARBA00022737"/>
    </source>
</evidence>
<keyword evidence="9 13" id="KW-0547">Nucleotide-binding</keyword>
<dbReference type="SUPFAM" id="SSF57889">
    <property type="entry name" value="Cysteine-rich domain"/>
    <property type="match status" value="2"/>
</dbReference>
<keyword evidence="6 13" id="KW-0808">Transferase</keyword>
<dbReference type="SUPFAM" id="SSF111331">
    <property type="entry name" value="NAD kinase/diacylglycerol kinase-like"/>
    <property type="match status" value="2"/>
</dbReference>
<dbReference type="Pfam" id="PF07647">
    <property type="entry name" value="SAM_2"/>
    <property type="match status" value="1"/>
</dbReference>
<reference evidence="18" key="1">
    <citation type="submission" date="2025-05" db="UniProtKB">
        <authorList>
            <consortium name="RefSeq"/>
        </authorList>
    </citation>
    <scope>NUCLEOTIDE SEQUENCE [LARGE SCALE GENOMIC DNA]</scope>
</reference>
<dbReference type="PROSITE" id="PS50105">
    <property type="entry name" value="SAM_DOMAIN"/>
    <property type="match status" value="1"/>
</dbReference>
<dbReference type="EC" id="2.7.1.107" evidence="13"/>
<evidence type="ECO:0000256" key="2">
    <source>
        <dbReference type="ARBA" id="ARBA00004496"/>
    </source>
</evidence>
<feature type="domain" description="Phorbol-ester/DAG-type" evidence="15">
    <location>
        <begin position="204"/>
        <end position="257"/>
    </location>
</feature>
<comment type="catalytic activity">
    <reaction evidence="13">
        <text>a 1,2-diacyl-sn-glycerol + ATP = a 1,2-diacyl-sn-glycero-3-phosphate + ADP + H(+)</text>
        <dbReference type="Rhea" id="RHEA:10272"/>
        <dbReference type="ChEBI" id="CHEBI:15378"/>
        <dbReference type="ChEBI" id="CHEBI:17815"/>
        <dbReference type="ChEBI" id="CHEBI:30616"/>
        <dbReference type="ChEBI" id="CHEBI:58608"/>
        <dbReference type="ChEBI" id="CHEBI:456216"/>
        <dbReference type="EC" id="2.7.1.107"/>
    </reaction>
</comment>
<dbReference type="InterPro" id="IPR001660">
    <property type="entry name" value="SAM"/>
</dbReference>
<dbReference type="InterPro" id="IPR016064">
    <property type="entry name" value="NAD/diacylglycerol_kinase_sf"/>
</dbReference>
<dbReference type="Pfam" id="PF00609">
    <property type="entry name" value="DAGK_acc"/>
    <property type="match status" value="1"/>
</dbReference>
<dbReference type="PROSITE" id="PS00479">
    <property type="entry name" value="ZF_DAG_PE_1"/>
    <property type="match status" value="1"/>
</dbReference>
<name>A0ABM4B758_HYDVU</name>
<feature type="domain" description="Phorbol-ester/DAG-type" evidence="15">
    <location>
        <begin position="132"/>
        <end position="182"/>
    </location>
</feature>
<dbReference type="InterPro" id="IPR037607">
    <property type="entry name" value="DGK"/>
</dbReference>
<accession>A0ABM4B758</accession>
<dbReference type="SMART" id="SM00233">
    <property type="entry name" value="PH"/>
    <property type="match status" value="1"/>
</dbReference>
<feature type="domain" description="SAM" evidence="16">
    <location>
        <begin position="1104"/>
        <end position="1150"/>
    </location>
</feature>
<evidence type="ECO:0000256" key="11">
    <source>
        <dbReference type="ARBA" id="ARBA00022833"/>
    </source>
</evidence>
<dbReference type="Gene3D" id="3.40.50.10330">
    <property type="entry name" value="Probable inorganic polyphosphate/atp-NAD kinase, domain 1"/>
    <property type="match status" value="1"/>
</dbReference>
<evidence type="ECO:0000256" key="7">
    <source>
        <dbReference type="ARBA" id="ARBA00022723"/>
    </source>
</evidence>
<evidence type="ECO:0000259" key="17">
    <source>
        <dbReference type="PROSITE" id="PS50146"/>
    </source>
</evidence>
<comment type="function">
    <text evidence="1">Phosphorylates diacylglycerol (DAG) to generate phosphatidic acid (PA).</text>
</comment>
<dbReference type="SMART" id="SM00454">
    <property type="entry name" value="SAM"/>
    <property type="match status" value="1"/>
</dbReference>
<evidence type="ECO:0000256" key="3">
    <source>
        <dbReference type="ARBA" id="ARBA00009280"/>
    </source>
</evidence>
<dbReference type="CDD" id="cd20800">
    <property type="entry name" value="C1_DGK_typeII_rpt1"/>
    <property type="match status" value="1"/>
</dbReference>
<feature type="domain" description="DAGKc" evidence="17">
    <location>
        <begin position="289"/>
        <end position="424"/>
    </location>
</feature>
<dbReference type="InterPro" id="IPR046349">
    <property type="entry name" value="C1-like_sf"/>
</dbReference>
<evidence type="ECO:0000256" key="9">
    <source>
        <dbReference type="ARBA" id="ARBA00022741"/>
    </source>
</evidence>
<dbReference type="Pfam" id="PF00781">
    <property type="entry name" value="DAGK_cat"/>
    <property type="match status" value="1"/>
</dbReference>
<comment type="similarity">
    <text evidence="3 13">Belongs to the eukaryotic diacylglycerol kinase family.</text>
</comment>
<dbReference type="SMART" id="SM00046">
    <property type="entry name" value="DAGKc"/>
    <property type="match status" value="1"/>
</dbReference>
<dbReference type="Gene3D" id="3.30.60.20">
    <property type="match status" value="2"/>
</dbReference>
<feature type="domain" description="PH" evidence="14">
    <location>
        <begin position="29"/>
        <end position="120"/>
    </location>
</feature>
<dbReference type="PROSITE" id="PS50146">
    <property type="entry name" value="DAGK"/>
    <property type="match status" value="1"/>
</dbReference>
<reference evidence="19" key="2">
    <citation type="submission" date="2025-08" db="UniProtKB">
        <authorList>
            <consortium name="RefSeq"/>
        </authorList>
    </citation>
    <scope>IDENTIFICATION</scope>
</reference>
<dbReference type="SUPFAM" id="SSF50729">
    <property type="entry name" value="PH domain-like"/>
    <property type="match status" value="1"/>
</dbReference>
<dbReference type="InterPro" id="IPR013761">
    <property type="entry name" value="SAM/pointed_sf"/>
</dbReference>
<dbReference type="Proteomes" id="UP001652625">
    <property type="component" value="Chromosome 01"/>
</dbReference>
<evidence type="ECO:0000313" key="19">
    <source>
        <dbReference type="RefSeq" id="XP_065644703.1"/>
    </source>
</evidence>
<evidence type="ECO:0000256" key="13">
    <source>
        <dbReference type="RuleBase" id="RU361128"/>
    </source>
</evidence>
<dbReference type="Gene3D" id="2.30.29.30">
    <property type="entry name" value="Pleckstrin-homology domain (PH domain)/Phosphotyrosine-binding domain (PTB)"/>
    <property type="match status" value="1"/>
</dbReference>
<evidence type="ECO:0000256" key="10">
    <source>
        <dbReference type="ARBA" id="ARBA00022777"/>
    </source>
</evidence>
<dbReference type="Gene3D" id="2.60.200.40">
    <property type="match status" value="1"/>
</dbReference>
<gene>
    <name evidence="19" type="primary">LOC100213305</name>
</gene>
<keyword evidence="11" id="KW-0862">Zinc</keyword>
<evidence type="ECO:0000256" key="12">
    <source>
        <dbReference type="ARBA" id="ARBA00022840"/>
    </source>
</evidence>
<keyword evidence="8" id="KW-0677">Repeat</keyword>
<dbReference type="SMART" id="SM00109">
    <property type="entry name" value="C1"/>
    <property type="match status" value="2"/>
</dbReference>
<evidence type="ECO:0000259" key="15">
    <source>
        <dbReference type="PROSITE" id="PS50081"/>
    </source>
</evidence>
<dbReference type="InterPro" id="IPR000756">
    <property type="entry name" value="Diacylglycerol_kin_accessory"/>
</dbReference>
<evidence type="ECO:0000313" key="18">
    <source>
        <dbReference type="Proteomes" id="UP001652625"/>
    </source>
</evidence>
<keyword evidence="7" id="KW-0479">Metal-binding</keyword>
<evidence type="ECO:0000259" key="14">
    <source>
        <dbReference type="PROSITE" id="PS50003"/>
    </source>
</evidence>
<proteinExistence type="inferred from homology"/>
<keyword evidence="4" id="KW-0963">Cytoplasm</keyword>
<evidence type="ECO:0000259" key="16">
    <source>
        <dbReference type="PROSITE" id="PS50105"/>
    </source>
</evidence>
<comment type="subcellular location">
    <subcellularLocation>
        <location evidence="2">Cytoplasm</location>
    </subcellularLocation>
</comment>
<protein>
    <recommendedName>
        <fullName evidence="13">Diacylglycerol kinase</fullName>
        <shortName evidence="13">DAG kinase</shortName>
        <ecNumber evidence="13">2.7.1.107</ecNumber>
    </recommendedName>
</protein>
<dbReference type="Pfam" id="PF00169">
    <property type="entry name" value="PH"/>
    <property type="match status" value="1"/>
</dbReference>
<dbReference type="PANTHER" id="PTHR11255">
    <property type="entry name" value="DIACYLGLYCEROL KINASE"/>
    <property type="match status" value="1"/>
</dbReference>
<keyword evidence="5" id="KW-0597">Phosphoprotein</keyword>
<dbReference type="InterPro" id="IPR001206">
    <property type="entry name" value="Diacylglycerol_kinase_cat_dom"/>
</dbReference>
<dbReference type="SUPFAM" id="SSF47769">
    <property type="entry name" value="SAM/Pointed domain"/>
    <property type="match status" value="1"/>
</dbReference>
<dbReference type="SMART" id="SM00045">
    <property type="entry name" value="DAGKa"/>
    <property type="match status" value="1"/>
</dbReference>
<keyword evidence="12 13" id="KW-0067">ATP-binding</keyword>
<evidence type="ECO:0000256" key="6">
    <source>
        <dbReference type="ARBA" id="ARBA00022679"/>
    </source>
</evidence>
<organism evidence="18 19">
    <name type="scientific">Hydra vulgaris</name>
    <name type="common">Hydra</name>
    <name type="synonym">Hydra attenuata</name>
    <dbReference type="NCBI Taxonomy" id="6087"/>
    <lineage>
        <taxon>Eukaryota</taxon>
        <taxon>Metazoa</taxon>
        <taxon>Cnidaria</taxon>
        <taxon>Hydrozoa</taxon>
        <taxon>Hydroidolina</taxon>
        <taxon>Anthoathecata</taxon>
        <taxon>Aplanulata</taxon>
        <taxon>Hydridae</taxon>
        <taxon>Hydra</taxon>
    </lineage>
</organism>
<dbReference type="InterPro" id="IPR002219">
    <property type="entry name" value="PKC_DAG/PE"/>
</dbReference>
<dbReference type="InterPro" id="IPR001849">
    <property type="entry name" value="PH_domain"/>
</dbReference>
<evidence type="ECO:0000256" key="1">
    <source>
        <dbReference type="ARBA" id="ARBA00002064"/>
    </source>
</evidence>
<dbReference type="GO" id="GO:0016301">
    <property type="term" value="F:kinase activity"/>
    <property type="evidence" value="ECO:0007669"/>
    <property type="project" value="UniProtKB-KW"/>
</dbReference>
<dbReference type="RefSeq" id="XP_065644703.1">
    <property type="nucleotide sequence ID" value="XM_065788631.1"/>
</dbReference>
<dbReference type="PROSITE" id="PS50081">
    <property type="entry name" value="ZF_DAG_PE_2"/>
    <property type="match status" value="2"/>
</dbReference>
<dbReference type="InterPro" id="IPR011993">
    <property type="entry name" value="PH-like_dom_sf"/>
</dbReference>
<dbReference type="PANTHER" id="PTHR11255:SF109">
    <property type="entry name" value="DIACYLGLYCEROL KINASE ETA"/>
    <property type="match status" value="1"/>
</dbReference>
<keyword evidence="18" id="KW-1185">Reference proteome</keyword>
<dbReference type="InterPro" id="IPR017438">
    <property type="entry name" value="ATP-NAD_kinase_N"/>
</dbReference>
<dbReference type="GeneID" id="100213305"/>